<organism evidence="1 2">
    <name type="scientific">Sphingomonas lacunae</name>
    <dbReference type="NCBI Taxonomy" id="2698828"/>
    <lineage>
        <taxon>Bacteria</taxon>
        <taxon>Pseudomonadati</taxon>
        <taxon>Pseudomonadota</taxon>
        <taxon>Alphaproteobacteria</taxon>
        <taxon>Sphingomonadales</taxon>
        <taxon>Sphingomonadaceae</taxon>
        <taxon>Sphingomonas</taxon>
    </lineage>
</organism>
<keyword evidence="2" id="KW-1185">Reference proteome</keyword>
<name>A0A6M4ARF1_9SPHN</name>
<dbReference type="KEGG" id="slan:GV829_03410"/>
<dbReference type="EMBL" id="CP053015">
    <property type="protein sequence ID" value="QJQ31607.1"/>
    <property type="molecule type" value="Genomic_DNA"/>
</dbReference>
<proteinExistence type="predicted"/>
<reference evidence="1 2" key="1">
    <citation type="submission" date="2020-01" db="EMBL/GenBank/DDBJ databases">
        <title>Sphingomonas sp. strain CSW-10.</title>
        <authorList>
            <person name="Chen W.-M."/>
        </authorList>
    </citation>
    <scope>NUCLEOTIDE SEQUENCE [LARGE SCALE GENOMIC DNA]</scope>
    <source>
        <strain evidence="1 2">CSW-10</strain>
    </source>
</reference>
<dbReference type="RefSeq" id="WP_169943827.1">
    <property type="nucleotide sequence ID" value="NZ_CP053015.1"/>
</dbReference>
<gene>
    <name evidence="1" type="ORF">GV829_03410</name>
</gene>
<evidence type="ECO:0000313" key="1">
    <source>
        <dbReference type="EMBL" id="QJQ31607.1"/>
    </source>
</evidence>
<dbReference type="AlphaFoldDB" id="A0A6M4ARF1"/>
<evidence type="ECO:0000313" key="2">
    <source>
        <dbReference type="Proteomes" id="UP000503018"/>
    </source>
</evidence>
<accession>A0A6M4ARF1</accession>
<sequence>MPKVPYESPDAKFSVDVWASEDANAIAMGYTTYEDAKADFDKMVASGAAFAVELNQWTGDAATDGWKLMHEWPDDGDDDLIDVDGDWDD</sequence>
<protein>
    <submittedName>
        <fullName evidence="1">Uncharacterized protein</fullName>
    </submittedName>
</protein>
<dbReference type="Proteomes" id="UP000503018">
    <property type="component" value="Chromosome"/>
</dbReference>